<organism evidence="1 2">
    <name type="scientific">Candidatus Nomurabacteria bacterium CG1_02_47_685</name>
    <dbReference type="NCBI Taxonomy" id="1805282"/>
    <lineage>
        <taxon>Bacteria</taxon>
        <taxon>Candidatus Nomuraibacteriota</taxon>
    </lineage>
</organism>
<dbReference type="EMBL" id="MNVO01000033">
    <property type="protein sequence ID" value="OIO32543.1"/>
    <property type="molecule type" value="Genomic_DNA"/>
</dbReference>
<reference evidence="1 2" key="1">
    <citation type="journal article" date="2016" name="Environ. Microbiol.">
        <title>Genomic resolution of a cold subsurface aquifer community provides metabolic insights for novel microbes adapted to high CO concentrations.</title>
        <authorList>
            <person name="Probst A.J."/>
            <person name="Castelle C.J."/>
            <person name="Singh A."/>
            <person name="Brown C.T."/>
            <person name="Anantharaman K."/>
            <person name="Sharon I."/>
            <person name="Hug L.A."/>
            <person name="Burstein D."/>
            <person name="Emerson J.B."/>
            <person name="Thomas B.C."/>
            <person name="Banfield J.F."/>
        </authorList>
    </citation>
    <scope>NUCLEOTIDE SEQUENCE [LARGE SCALE GENOMIC DNA]</scope>
    <source>
        <strain evidence="1">CG1_02_47_685</strain>
    </source>
</reference>
<evidence type="ECO:0000313" key="2">
    <source>
        <dbReference type="Proteomes" id="UP000183206"/>
    </source>
</evidence>
<comment type="caution">
    <text evidence="1">The sequence shown here is derived from an EMBL/GenBank/DDBJ whole genome shotgun (WGS) entry which is preliminary data.</text>
</comment>
<accession>A0A1J4VEB4</accession>
<gene>
    <name evidence="1" type="ORF">AUJ44_02185</name>
</gene>
<evidence type="ECO:0000313" key="1">
    <source>
        <dbReference type="EMBL" id="OIO32543.1"/>
    </source>
</evidence>
<dbReference type="AlphaFoldDB" id="A0A1J4VEB4"/>
<dbReference type="STRING" id="1805282.AUJ44_02185"/>
<protein>
    <submittedName>
        <fullName evidence="1">Uncharacterized protein</fullName>
    </submittedName>
</protein>
<proteinExistence type="predicted"/>
<sequence length="59" mass="7139">MSEYIMPKELATKFFEMLDIEEQKNKHTASVVVLELREEEQNISKKPRQTYRCVCRARY</sequence>
<name>A0A1J4VEB4_9BACT</name>
<dbReference type="Proteomes" id="UP000183206">
    <property type="component" value="Unassembled WGS sequence"/>
</dbReference>